<keyword evidence="2" id="KW-1185">Reference proteome</keyword>
<name>A0ABN9THZ4_9DINO</name>
<protein>
    <submittedName>
        <fullName evidence="1">Uncharacterized protein</fullName>
    </submittedName>
</protein>
<evidence type="ECO:0000313" key="1">
    <source>
        <dbReference type="EMBL" id="CAK0845299.1"/>
    </source>
</evidence>
<sequence length="130" mass="14517">MGTELMIYDLQWELREVYCCCNIHGSGAYVVRAFILHQGKSGYIALPPVTKADDLRLAQPFSAALFKHLPQPWPTLLRDVLRERQEHDAWHAADGSGQDVCLREDVRPPALAVRPGQNSVGNARRIGVQA</sequence>
<gene>
    <name evidence="1" type="ORF">PCOR1329_LOCUS39125</name>
</gene>
<dbReference type="Proteomes" id="UP001189429">
    <property type="component" value="Unassembled WGS sequence"/>
</dbReference>
<comment type="caution">
    <text evidence="1">The sequence shown here is derived from an EMBL/GenBank/DDBJ whole genome shotgun (WGS) entry which is preliminary data.</text>
</comment>
<dbReference type="EMBL" id="CAUYUJ010014726">
    <property type="protein sequence ID" value="CAK0845299.1"/>
    <property type="molecule type" value="Genomic_DNA"/>
</dbReference>
<organism evidence="1 2">
    <name type="scientific">Prorocentrum cordatum</name>
    <dbReference type="NCBI Taxonomy" id="2364126"/>
    <lineage>
        <taxon>Eukaryota</taxon>
        <taxon>Sar</taxon>
        <taxon>Alveolata</taxon>
        <taxon>Dinophyceae</taxon>
        <taxon>Prorocentrales</taxon>
        <taxon>Prorocentraceae</taxon>
        <taxon>Prorocentrum</taxon>
    </lineage>
</organism>
<reference evidence="1" key="1">
    <citation type="submission" date="2023-10" db="EMBL/GenBank/DDBJ databases">
        <authorList>
            <person name="Chen Y."/>
            <person name="Shah S."/>
            <person name="Dougan E. K."/>
            <person name="Thang M."/>
            <person name="Chan C."/>
        </authorList>
    </citation>
    <scope>NUCLEOTIDE SEQUENCE [LARGE SCALE GENOMIC DNA]</scope>
</reference>
<evidence type="ECO:0000313" key="2">
    <source>
        <dbReference type="Proteomes" id="UP001189429"/>
    </source>
</evidence>
<proteinExistence type="predicted"/>
<accession>A0ABN9THZ4</accession>